<name>A0ACC1HRU3_9FUNG</name>
<gene>
    <name evidence="1" type="primary">DYN1_4</name>
    <name evidence="1" type="ORF">EV182_003421</name>
</gene>
<organism evidence="1 2">
    <name type="scientific">Spiromyces aspiralis</name>
    <dbReference type="NCBI Taxonomy" id="68401"/>
    <lineage>
        <taxon>Eukaryota</taxon>
        <taxon>Fungi</taxon>
        <taxon>Fungi incertae sedis</taxon>
        <taxon>Zoopagomycota</taxon>
        <taxon>Kickxellomycotina</taxon>
        <taxon>Kickxellomycetes</taxon>
        <taxon>Kickxellales</taxon>
        <taxon>Kickxellaceae</taxon>
        <taxon>Spiromyces</taxon>
    </lineage>
</organism>
<feature type="non-terminal residue" evidence="1">
    <location>
        <position position="384"/>
    </location>
</feature>
<reference evidence="1" key="1">
    <citation type="submission" date="2022-06" db="EMBL/GenBank/DDBJ databases">
        <title>Phylogenomic reconstructions and comparative analyses of Kickxellomycotina fungi.</title>
        <authorList>
            <person name="Reynolds N.K."/>
            <person name="Stajich J.E."/>
            <person name="Barry K."/>
            <person name="Grigoriev I.V."/>
            <person name="Crous P."/>
            <person name="Smith M.E."/>
        </authorList>
    </citation>
    <scope>NUCLEOTIDE SEQUENCE</scope>
    <source>
        <strain evidence="1">RSA 2271</strain>
    </source>
</reference>
<keyword evidence="2" id="KW-1185">Reference proteome</keyword>
<accession>A0ACC1HRU3</accession>
<dbReference type="EMBL" id="JAMZIH010000885">
    <property type="protein sequence ID" value="KAJ1678750.1"/>
    <property type="molecule type" value="Genomic_DNA"/>
</dbReference>
<comment type="caution">
    <text evidence="1">The sequence shown here is derived from an EMBL/GenBank/DDBJ whole genome shotgun (WGS) entry which is preliminary data.</text>
</comment>
<dbReference type="Proteomes" id="UP001145114">
    <property type="component" value="Unassembled WGS sequence"/>
</dbReference>
<proteinExistence type="predicted"/>
<evidence type="ECO:0000313" key="2">
    <source>
        <dbReference type="Proteomes" id="UP001145114"/>
    </source>
</evidence>
<sequence>MEDSGQIGAGSLMPAPSLAGHPSSESSAPVQAVCDPNLVKQYILDLIPVLLGRSDEEDAITALFAFPDAGEKCRQFANDGQVPVLYINKENEASGKEADSDEDEAMAFSFSTVTYSLSFELTWSPTHVGSIAMIKRTPVLDPILPLSTQIQIMNLPGPASVASAPSRANDSESATAVGTVALASANPYEALHAYIHHAMSPYFNAFISAKEKADAAAAATVSVAPGVSVEGPSGMARRGDDKDAQSGIPLAKKKIAELELSLLHLQQNVDIPEVRLNIHPVVIHAVEGARQDGHKRVTVDAVSPDLLADSTFLNHLQSDVNGWIKEIQKVTKLDRDPSSGTASQEINFWQSMERALNHIEEQLNGDEVVLTMQILKAAKRFHAT</sequence>
<evidence type="ECO:0000313" key="1">
    <source>
        <dbReference type="EMBL" id="KAJ1678750.1"/>
    </source>
</evidence>
<protein>
    <submittedName>
        <fullName evidence="1">Dynein heavy chain</fullName>
    </submittedName>
</protein>